<accession>A0A1X7VYN6</accession>
<sequence length="80" mass="9286">VQIKIVWNRSNFSITGYALSTYDMMSLHDVYEGINEEDSQKAVYVLWFPWRDISFNVEVTVMEFKDAPPKCLNAFVVSNS</sequence>
<protein>
    <submittedName>
        <fullName evidence="1">Uncharacterized protein</fullName>
    </submittedName>
</protein>
<organism evidence="1">
    <name type="scientific">Amphimedon queenslandica</name>
    <name type="common">Sponge</name>
    <dbReference type="NCBI Taxonomy" id="400682"/>
    <lineage>
        <taxon>Eukaryota</taxon>
        <taxon>Metazoa</taxon>
        <taxon>Porifera</taxon>
        <taxon>Demospongiae</taxon>
        <taxon>Heteroscleromorpha</taxon>
        <taxon>Haplosclerida</taxon>
        <taxon>Niphatidae</taxon>
        <taxon>Amphimedon</taxon>
    </lineage>
</organism>
<proteinExistence type="predicted"/>
<name>A0A1X7VYN6_AMPQE</name>
<dbReference type="EnsemblMetazoa" id="Aqu2.1.44604_001">
    <property type="protein sequence ID" value="Aqu2.1.44604_001"/>
    <property type="gene ID" value="Aqu2.1.44604"/>
</dbReference>
<evidence type="ECO:0000313" key="1">
    <source>
        <dbReference type="EnsemblMetazoa" id="Aqu2.1.44604_001"/>
    </source>
</evidence>
<reference evidence="1" key="1">
    <citation type="submission" date="2017-05" db="UniProtKB">
        <authorList>
            <consortium name="EnsemblMetazoa"/>
        </authorList>
    </citation>
    <scope>IDENTIFICATION</scope>
</reference>
<dbReference type="InParanoid" id="A0A1X7VYN6"/>
<dbReference type="AlphaFoldDB" id="A0A1X7VYN6"/>